<evidence type="ECO:0000313" key="4">
    <source>
        <dbReference type="EMBL" id="MES1928716.1"/>
    </source>
</evidence>
<organism evidence="4 5">
    <name type="scientific">Salinisphaera dokdonensis CL-ES53</name>
    <dbReference type="NCBI Taxonomy" id="1304272"/>
    <lineage>
        <taxon>Bacteria</taxon>
        <taxon>Pseudomonadati</taxon>
        <taxon>Pseudomonadota</taxon>
        <taxon>Gammaproteobacteria</taxon>
        <taxon>Salinisphaerales</taxon>
        <taxon>Salinisphaeraceae</taxon>
        <taxon>Salinisphaera</taxon>
    </lineage>
</organism>
<keyword evidence="3" id="KW-0560">Oxidoreductase</keyword>
<dbReference type="Gene3D" id="3.50.50.60">
    <property type="entry name" value="FAD/NAD(P)-binding domain"/>
    <property type="match status" value="2"/>
</dbReference>
<dbReference type="InterPro" id="IPR020946">
    <property type="entry name" value="Flavin_mOase-like"/>
</dbReference>
<reference evidence="4 5" key="1">
    <citation type="submission" date="2013-03" db="EMBL/GenBank/DDBJ databases">
        <title>Salinisphaera dokdonensis CL-ES53 Genome Sequencing.</title>
        <authorList>
            <person name="Li C."/>
            <person name="Lai Q."/>
            <person name="Shao Z."/>
        </authorList>
    </citation>
    <scope>NUCLEOTIDE SEQUENCE [LARGE SCALE GENOMIC DNA]</scope>
    <source>
        <strain evidence="4 5">CL-ES53</strain>
    </source>
</reference>
<dbReference type="InterPro" id="IPR051209">
    <property type="entry name" value="FAD-bind_Monooxygenase_sf"/>
</dbReference>
<dbReference type="GO" id="GO:0004497">
    <property type="term" value="F:monooxygenase activity"/>
    <property type="evidence" value="ECO:0007669"/>
    <property type="project" value="UniProtKB-KW"/>
</dbReference>
<accession>A0ABV2AYI8</accession>
<name>A0ABV2AYI8_9GAMM</name>
<dbReference type="Proteomes" id="UP001460888">
    <property type="component" value="Unassembled WGS sequence"/>
</dbReference>
<dbReference type="EMBL" id="APND01000001">
    <property type="protein sequence ID" value="MES1928716.1"/>
    <property type="molecule type" value="Genomic_DNA"/>
</dbReference>
<sequence>MPQQSARTSEANREAVDHDVIVIGAGFSGINAGIRLREQEITDFIILERADDVGGTWRDNTYPGCACDVPSHLYSYSFEQNPDWSTTYSGSAEIQAYIQRCAEKYGLHEHLRFGVGIASAEFDDERGVWRLRTEGGDFYTARAVVSAVGGLVEPSTPKFAGMDEFSGAIMHTARWNHEVDLHDKKVVIIGTGASGIQVIPSIAPDVAQLTVIQRSAPYVLPKADKALPEAMKATFRRIPFAQTAFRRAILTITEGLVGPAVILDSPLATGMKKLALWNMRSAVKDPVLRDKLTPDYEIGCKRVLFASNYYPALTRDNVTVETEGFDRFTANGVRLADGREIEADVVITATGFKVNIAEPPFPILGQNGEALADKWAGPGGKAYKGVATAGVPNWFFMLGPNTGPGHTSVLIYTEAQARYITEAIRTLLNKDLTAIAVKPKVMRRYHEKLQNRMRYTSWTSGCQSWYLDAHGENHTLFPGLATEYALSMRRFKLGEYEVAR</sequence>
<proteinExistence type="predicted"/>
<keyword evidence="5" id="KW-1185">Reference proteome</keyword>
<evidence type="ECO:0000256" key="2">
    <source>
        <dbReference type="ARBA" id="ARBA00022827"/>
    </source>
</evidence>
<dbReference type="PANTHER" id="PTHR42877">
    <property type="entry name" value="L-ORNITHINE N(5)-MONOOXYGENASE-RELATED"/>
    <property type="match status" value="1"/>
</dbReference>
<dbReference type="SUPFAM" id="SSF51905">
    <property type="entry name" value="FAD/NAD(P)-binding domain"/>
    <property type="match status" value="1"/>
</dbReference>
<dbReference type="Pfam" id="PF00743">
    <property type="entry name" value="FMO-like"/>
    <property type="match status" value="1"/>
</dbReference>
<protein>
    <submittedName>
        <fullName evidence="4">Monooxygenase</fullName>
    </submittedName>
</protein>
<evidence type="ECO:0000256" key="3">
    <source>
        <dbReference type="ARBA" id="ARBA00023002"/>
    </source>
</evidence>
<comment type="caution">
    <text evidence="4">The sequence shown here is derived from an EMBL/GenBank/DDBJ whole genome shotgun (WGS) entry which is preliminary data.</text>
</comment>
<keyword evidence="2" id="KW-0274">FAD</keyword>
<keyword evidence="4" id="KW-0503">Monooxygenase</keyword>
<evidence type="ECO:0000256" key="1">
    <source>
        <dbReference type="ARBA" id="ARBA00022630"/>
    </source>
</evidence>
<dbReference type="PANTHER" id="PTHR42877:SF4">
    <property type="entry name" value="FAD_NAD(P)-BINDING DOMAIN-CONTAINING PROTEIN-RELATED"/>
    <property type="match status" value="1"/>
</dbReference>
<dbReference type="InterPro" id="IPR036188">
    <property type="entry name" value="FAD/NAD-bd_sf"/>
</dbReference>
<gene>
    <name evidence="4" type="ORF">SADO_05635</name>
</gene>
<evidence type="ECO:0000313" key="5">
    <source>
        <dbReference type="Proteomes" id="UP001460888"/>
    </source>
</evidence>
<dbReference type="RefSeq" id="WP_353109947.1">
    <property type="nucleotide sequence ID" value="NZ_APND01000001.1"/>
</dbReference>
<keyword evidence="1" id="KW-0285">Flavoprotein</keyword>